<dbReference type="SUPFAM" id="SSF52833">
    <property type="entry name" value="Thioredoxin-like"/>
    <property type="match status" value="1"/>
</dbReference>
<accession>A0AAN9N080</accession>
<feature type="signal peptide" evidence="1">
    <location>
        <begin position="1"/>
        <end position="21"/>
    </location>
</feature>
<sequence length="219" mass="24485">MRGGWIMRGFLLFFFLSLLEIRSPSPSLWFQNLALNIPPSCSLADDSSRIQCSSISTITDLKATTEEPLPQYFHRAPIGSLRPPDLQARLLLDGVEPVSNGQLAQHVLLMNIQSSHEPAIGPYCFSDLGPSTRPQNLPSIKGPIEASQMGSDQAEIGPYESFSCEMDHEFLKLNPFQFVPVLVDGDSEIYLEDKYPHHHPLLPHDIHRIAINLQVQVQC</sequence>
<feature type="chain" id="PRO_5042881054" evidence="1">
    <location>
        <begin position="22"/>
        <end position="219"/>
    </location>
</feature>
<name>A0AAN9N080_CANGL</name>
<dbReference type="EMBL" id="JAYMYQ010000001">
    <property type="protein sequence ID" value="KAK7360848.1"/>
    <property type="molecule type" value="Genomic_DNA"/>
</dbReference>
<gene>
    <name evidence="2" type="ORF">VNO77_02864</name>
</gene>
<dbReference type="InterPro" id="IPR036249">
    <property type="entry name" value="Thioredoxin-like_sf"/>
</dbReference>
<dbReference type="Gene3D" id="3.40.30.10">
    <property type="entry name" value="Glutaredoxin"/>
    <property type="match status" value="1"/>
</dbReference>
<keyword evidence="1" id="KW-0732">Signal</keyword>
<dbReference type="Proteomes" id="UP001367508">
    <property type="component" value="Unassembled WGS sequence"/>
</dbReference>
<evidence type="ECO:0000313" key="3">
    <source>
        <dbReference type="Proteomes" id="UP001367508"/>
    </source>
</evidence>
<evidence type="ECO:0000256" key="1">
    <source>
        <dbReference type="SAM" id="SignalP"/>
    </source>
</evidence>
<organism evidence="2 3">
    <name type="scientific">Canavalia gladiata</name>
    <name type="common">Sword bean</name>
    <name type="synonym">Dolichos gladiatus</name>
    <dbReference type="NCBI Taxonomy" id="3824"/>
    <lineage>
        <taxon>Eukaryota</taxon>
        <taxon>Viridiplantae</taxon>
        <taxon>Streptophyta</taxon>
        <taxon>Embryophyta</taxon>
        <taxon>Tracheophyta</taxon>
        <taxon>Spermatophyta</taxon>
        <taxon>Magnoliopsida</taxon>
        <taxon>eudicotyledons</taxon>
        <taxon>Gunneridae</taxon>
        <taxon>Pentapetalae</taxon>
        <taxon>rosids</taxon>
        <taxon>fabids</taxon>
        <taxon>Fabales</taxon>
        <taxon>Fabaceae</taxon>
        <taxon>Papilionoideae</taxon>
        <taxon>50 kb inversion clade</taxon>
        <taxon>NPAAA clade</taxon>
        <taxon>indigoferoid/millettioid clade</taxon>
        <taxon>Phaseoleae</taxon>
        <taxon>Canavalia</taxon>
    </lineage>
</organism>
<keyword evidence="3" id="KW-1185">Reference proteome</keyword>
<reference evidence="2 3" key="1">
    <citation type="submission" date="2024-01" db="EMBL/GenBank/DDBJ databases">
        <title>The genomes of 5 underutilized Papilionoideae crops provide insights into root nodulation and disease resistanc.</title>
        <authorList>
            <person name="Jiang F."/>
        </authorList>
    </citation>
    <scope>NUCLEOTIDE SEQUENCE [LARGE SCALE GENOMIC DNA]</scope>
    <source>
        <strain evidence="2">LVBAO_FW01</strain>
        <tissue evidence="2">Leaves</tissue>
    </source>
</reference>
<proteinExistence type="predicted"/>
<comment type="caution">
    <text evidence="2">The sequence shown here is derived from an EMBL/GenBank/DDBJ whole genome shotgun (WGS) entry which is preliminary data.</text>
</comment>
<evidence type="ECO:0000313" key="2">
    <source>
        <dbReference type="EMBL" id="KAK7360848.1"/>
    </source>
</evidence>
<dbReference type="AlphaFoldDB" id="A0AAN9N080"/>
<protein>
    <submittedName>
        <fullName evidence="2">Uncharacterized protein</fullName>
    </submittedName>
</protein>